<proteinExistence type="predicted"/>
<sequence length="686" mass="76635">MKQTPPFHEQETARLAELRRYKILDTDPEELYTNIANLASQICETPICAVSFVDKDRQWFKSSVGLEVQEIHRETAFCAYTILQDDLLEVEDATKDERFAENQLVTDDPNIRFYAGVPLLSSKGLALGALCVIDNKPRSLTPYQKESLKLLAKQVMLLNEQRILHERSRLKLFQKKSVISNMTSGVMAVDMNGDVMFTNQAFVDLFNLDIEPQSLEGRHYAKLIAHYGKSRLPDVDKLIARVTEIINKNEPIYGDKIRTLEGLIIERDFVPVNFEGQTVGHLWVYRDVTLKIKQERMMAQSLKKAEELTALKSQFLANMSHEIRTPLNGIIGMSGLLLDLSLDKKQTELTHNIRECGESLLEIVNDILDYSKIEANKFELVSEPFNIESCIDQSLYILDHRASQKGLTLTHRAITPLPKVVIGDMGRLKQILVNLIGNAVKFTHQGQVQVKVGAEDLPNNETLLSFSVQDTGVGIPPDRMDRLFKSFSQVDSSTSRHYGGTGLGLAISKNLCELMGGSIKVQSEVGVGTTFSFTVKLKCEADESLIKKKDVSVLTFSPEAASNLTILVVDDNAINRLLAVGLLQKMGFSADTATNGIEAIEAVNKKAYDIVLMDVQMPEMSGLEATDNIRKMKLENQPAIIALTANAMREDEEKCLAAGMNDYLSKPIQPKLLAAKIQKVIDQKNF</sequence>
<keyword evidence="5" id="KW-0547">Nucleotide-binding</keyword>
<dbReference type="Gene3D" id="3.30.450.20">
    <property type="entry name" value="PAS domain"/>
    <property type="match status" value="1"/>
</dbReference>
<keyword evidence="8" id="KW-0902">Two-component regulatory system</keyword>
<dbReference type="Gene3D" id="3.30.450.40">
    <property type="match status" value="1"/>
</dbReference>
<comment type="subunit">
    <text evidence="9">At low DSF concentrations, interacts with RpfF.</text>
</comment>
<evidence type="ECO:0000259" key="12">
    <source>
        <dbReference type="PROSITE" id="PS50109"/>
    </source>
</evidence>
<dbReference type="Pfam" id="PF00989">
    <property type="entry name" value="PAS"/>
    <property type="match status" value="1"/>
</dbReference>
<dbReference type="PROSITE" id="PS50109">
    <property type="entry name" value="HIS_KIN"/>
    <property type="match status" value="1"/>
</dbReference>
<dbReference type="CDD" id="cd00082">
    <property type="entry name" value="HisKA"/>
    <property type="match status" value="1"/>
</dbReference>
<dbReference type="OrthoDB" id="5287409at2"/>
<protein>
    <recommendedName>
        <fullName evidence="10">Sensory/regulatory protein RpfC</fullName>
        <ecNumber evidence="2">2.7.13.3</ecNumber>
    </recommendedName>
</protein>
<evidence type="ECO:0000256" key="6">
    <source>
        <dbReference type="ARBA" id="ARBA00022777"/>
    </source>
</evidence>
<comment type="caution">
    <text evidence="14">The sequence shown here is derived from an EMBL/GenBank/DDBJ whole genome shotgun (WGS) entry which is preliminary data.</text>
</comment>
<dbReference type="InterPro" id="IPR003594">
    <property type="entry name" value="HATPase_dom"/>
</dbReference>
<feature type="domain" description="Response regulatory" evidence="13">
    <location>
        <begin position="565"/>
        <end position="681"/>
    </location>
</feature>
<dbReference type="GO" id="GO:0005524">
    <property type="term" value="F:ATP binding"/>
    <property type="evidence" value="ECO:0007669"/>
    <property type="project" value="UniProtKB-KW"/>
</dbReference>
<evidence type="ECO:0000259" key="13">
    <source>
        <dbReference type="PROSITE" id="PS50110"/>
    </source>
</evidence>
<dbReference type="Gene3D" id="3.40.50.2300">
    <property type="match status" value="1"/>
</dbReference>
<evidence type="ECO:0000313" key="15">
    <source>
        <dbReference type="Proteomes" id="UP000075320"/>
    </source>
</evidence>
<dbReference type="SUPFAM" id="SSF55874">
    <property type="entry name" value="ATPase domain of HSP90 chaperone/DNA topoisomerase II/histidine kinase"/>
    <property type="match status" value="1"/>
</dbReference>
<dbReference type="InterPro" id="IPR003661">
    <property type="entry name" value="HisK_dim/P_dom"/>
</dbReference>
<evidence type="ECO:0000256" key="8">
    <source>
        <dbReference type="ARBA" id="ARBA00023012"/>
    </source>
</evidence>
<evidence type="ECO:0000256" key="2">
    <source>
        <dbReference type="ARBA" id="ARBA00012438"/>
    </source>
</evidence>
<dbReference type="InterPro" id="IPR005467">
    <property type="entry name" value="His_kinase_dom"/>
</dbReference>
<dbReference type="InterPro" id="IPR003018">
    <property type="entry name" value="GAF"/>
</dbReference>
<dbReference type="InterPro" id="IPR029016">
    <property type="entry name" value="GAF-like_dom_sf"/>
</dbReference>
<dbReference type="InterPro" id="IPR036097">
    <property type="entry name" value="HisK_dim/P_sf"/>
</dbReference>
<feature type="domain" description="Histidine kinase" evidence="12">
    <location>
        <begin position="318"/>
        <end position="539"/>
    </location>
</feature>
<dbReference type="CDD" id="cd00130">
    <property type="entry name" value="PAS"/>
    <property type="match status" value="1"/>
</dbReference>
<dbReference type="InterPro" id="IPR001789">
    <property type="entry name" value="Sig_transdc_resp-reg_receiver"/>
</dbReference>
<dbReference type="SUPFAM" id="SSF55781">
    <property type="entry name" value="GAF domain-like"/>
    <property type="match status" value="1"/>
</dbReference>
<accession>A0A150WQD1</accession>
<dbReference type="InterPro" id="IPR011006">
    <property type="entry name" value="CheY-like_superfamily"/>
</dbReference>
<dbReference type="InterPro" id="IPR013767">
    <property type="entry name" value="PAS_fold"/>
</dbReference>
<dbReference type="SMART" id="SM00448">
    <property type="entry name" value="REC"/>
    <property type="match status" value="1"/>
</dbReference>
<keyword evidence="3 11" id="KW-0597">Phosphoprotein</keyword>
<dbReference type="SMART" id="SM00388">
    <property type="entry name" value="HisKA"/>
    <property type="match status" value="1"/>
</dbReference>
<evidence type="ECO:0000313" key="14">
    <source>
        <dbReference type="EMBL" id="KYG66517.1"/>
    </source>
</evidence>
<keyword evidence="7" id="KW-0067">ATP-binding</keyword>
<evidence type="ECO:0000256" key="4">
    <source>
        <dbReference type="ARBA" id="ARBA00022679"/>
    </source>
</evidence>
<dbReference type="InterPro" id="IPR000014">
    <property type="entry name" value="PAS"/>
</dbReference>
<dbReference type="FunFam" id="1.10.287.130:FF:000002">
    <property type="entry name" value="Two-component osmosensing histidine kinase"/>
    <property type="match status" value="1"/>
</dbReference>
<dbReference type="SUPFAM" id="SSF55785">
    <property type="entry name" value="PYP-like sensor domain (PAS domain)"/>
    <property type="match status" value="1"/>
</dbReference>
<dbReference type="FunFam" id="3.30.565.10:FF:000010">
    <property type="entry name" value="Sensor histidine kinase RcsC"/>
    <property type="match status" value="1"/>
</dbReference>
<keyword evidence="4" id="KW-0808">Transferase</keyword>
<gene>
    <name evidence="14" type="ORF">AZI86_05580</name>
</gene>
<evidence type="ECO:0000256" key="9">
    <source>
        <dbReference type="ARBA" id="ARBA00064003"/>
    </source>
</evidence>
<dbReference type="PROSITE" id="PS50110">
    <property type="entry name" value="RESPONSE_REGULATORY"/>
    <property type="match status" value="1"/>
</dbReference>
<comment type="catalytic activity">
    <reaction evidence="1">
        <text>ATP + protein L-histidine = ADP + protein N-phospho-L-histidine.</text>
        <dbReference type="EC" id="2.7.13.3"/>
    </reaction>
</comment>
<dbReference type="AlphaFoldDB" id="A0A150WQD1"/>
<evidence type="ECO:0000256" key="5">
    <source>
        <dbReference type="ARBA" id="ARBA00022741"/>
    </source>
</evidence>
<dbReference type="PRINTS" id="PR00344">
    <property type="entry name" value="BCTRLSENSOR"/>
</dbReference>
<dbReference type="Gene3D" id="3.30.565.10">
    <property type="entry name" value="Histidine kinase-like ATPase, C-terminal domain"/>
    <property type="match status" value="1"/>
</dbReference>
<organism evidence="14 15">
    <name type="scientific">Bdellovibrio bacteriovorus</name>
    <dbReference type="NCBI Taxonomy" id="959"/>
    <lineage>
        <taxon>Bacteria</taxon>
        <taxon>Pseudomonadati</taxon>
        <taxon>Bdellovibrionota</taxon>
        <taxon>Bdellovibrionia</taxon>
        <taxon>Bdellovibrionales</taxon>
        <taxon>Pseudobdellovibrionaceae</taxon>
        <taxon>Bdellovibrio</taxon>
    </lineage>
</organism>
<dbReference type="EC" id="2.7.13.3" evidence="2"/>
<dbReference type="PANTHER" id="PTHR45339">
    <property type="entry name" value="HYBRID SIGNAL TRANSDUCTION HISTIDINE KINASE J"/>
    <property type="match status" value="1"/>
</dbReference>
<feature type="modified residue" description="4-aspartylphosphate" evidence="11">
    <location>
        <position position="614"/>
    </location>
</feature>
<dbReference type="Proteomes" id="UP000075320">
    <property type="component" value="Unassembled WGS sequence"/>
</dbReference>
<dbReference type="InterPro" id="IPR035965">
    <property type="entry name" value="PAS-like_dom_sf"/>
</dbReference>
<dbReference type="EMBL" id="LUKE01000001">
    <property type="protein sequence ID" value="KYG66517.1"/>
    <property type="molecule type" value="Genomic_DNA"/>
</dbReference>
<dbReference type="CDD" id="cd17546">
    <property type="entry name" value="REC_hyHK_CKI1_RcsC-like"/>
    <property type="match status" value="1"/>
</dbReference>
<dbReference type="Pfam" id="PF02518">
    <property type="entry name" value="HATPase_c"/>
    <property type="match status" value="1"/>
</dbReference>
<dbReference type="GO" id="GO:0006355">
    <property type="term" value="P:regulation of DNA-templated transcription"/>
    <property type="evidence" value="ECO:0007669"/>
    <property type="project" value="InterPro"/>
</dbReference>
<evidence type="ECO:0000256" key="11">
    <source>
        <dbReference type="PROSITE-ProRule" id="PRU00169"/>
    </source>
</evidence>
<dbReference type="SMART" id="SM00065">
    <property type="entry name" value="GAF"/>
    <property type="match status" value="1"/>
</dbReference>
<evidence type="ECO:0000256" key="3">
    <source>
        <dbReference type="ARBA" id="ARBA00022553"/>
    </source>
</evidence>
<dbReference type="Gene3D" id="1.10.287.130">
    <property type="match status" value="1"/>
</dbReference>
<dbReference type="PANTHER" id="PTHR45339:SF1">
    <property type="entry name" value="HYBRID SIGNAL TRANSDUCTION HISTIDINE KINASE J"/>
    <property type="match status" value="1"/>
</dbReference>
<dbReference type="InterPro" id="IPR036890">
    <property type="entry name" value="HATPase_C_sf"/>
</dbReference>
<evidence type="ECO:0000256" key="1">
    <source>
        <dbReference type="ARBA" id="ARBA00000085"/>
    </source>
</evidence>
<dbReference type="CDD" id="cd16922">
    <property type="entry name" value="HATPase_EvgS-ArcB-TorS-like"/>
    <property type="match status" value="1"/>
</dbReference>
<dbReference type="Pfam" id="PF01590">
    <property type="entry name" value="GAF"/>
    <property type="match status" value="1"/>
</dbReference>
<dbReference type="SMART" id="SM00387">
    <property type="entry name" value="HATPase_c"/>
    <property type="match status" value="1"/>
</dbReference>
<dbReference type="Pfam" id="PF00512">
    <property type="entry name" value="HisKA"/>
    <property type="match status" value="1"/>
</dbReference>
<keyword evidence="6" id="KW-0418">Kinase</keyword>
<evidence type="ECO:0000256" key="7">
    <source>
        <dbReference type="ARBA" id="ARBA00022840"/>
    </source>
</evidence>
<dbReference type="GO" id="GO:0000155">
    <property type="term" value="F:phosphorelay sensor kinase activity"/>
    <property type="evidence" value="ECO:0007669"/>
    <property type="project" value="InterPro"/>
</dbReference>
<reference evidence="14 15" key="1">
    <citation type="submission" date="2016-03" db="EMBL/GenBank/DDBJ databases">
        <authorList>
            <person name="Ploux O."/>
        </authorList>
    </citation>
    <scope>NUCLEOTIDE SEQUENCE [LARGE SCALE GENOMIC DNA]</scope>
    <source>
        <strain evidence="14 15">R0</strain>
    </source>
</reference>
<dbReference type="InterPro" id="IPR004358">
    <property type="entry name" value="Sig_transdc_His_kin-like_C"/>
</dbReference>
<dbReference type="Pfam" id="PF00072">
    <property type="entry name" value="Response_reg"/>
    <property type="match status" value="1"/>
</dbReference>
<dbReference type="SUPFAM" id="SSF52172">
    <property type="entry name" value="CheY-like"/>
    <property type="match status" value="1"/>
</dbReference>
<dbReference type="RefSeq" id="WP_061834081.1">
    <property type="nucleotide sequence ID" value="NZ_LUKE01000001.1"/>
</dbReference>
<name>A0A150WQD1_BDEBC</name>
<evidence type="ECO:0000256" key="10">
    <source>
        <dbReference type="ARBA" id="ARBA00068150"/>
    </source>
</evidence>
<keyword evidence="15" id="KW-1185">Reference proteome</keyword>
<dbReference type="SUPFAM" id="SSF47384">
    <property type="entry name" value="Homodimeric domain of signal transducing histidine kinase"/>
    <property type="match status" value="1"/>
</dbReference>